<feature type="region of interest" description="Disordered" evidence="1">
    <location>
        <begin position="104"/>
        <end position="138"/>
    </location>
</feature>
<dbReference type="EMBL" id="JAOQIO010000095">
    <property type="protein sequence ID" value="MCU6795680.1"/>
    <property type="molecule type" value="Genomic_DNA"/>
</dbReference>
<dbReference type="Pfam" id="PF11208">
    <property type="entry name" value="DUF2992"/>
    <property type="match status" value="1"/>
</dbReference>
<organism evidence="2 3">
    <name type="scientific">Paenibacillus baimaensis</name>
    <dbReference type="NCBI Taxonomy" id="2982185"/>
    <lineage>
        <taxon>Bacteria</taxon>
        <taxon>Bacillati</taxon>
        <taxon>Bacillota</taxon>
        <taxon>Bacilli</taxon>
        <taxon>Bacillales</taxon>
        <taxon>Paenibacillaceae</taxon>
        <taxon>Paenibacillus</taxon>
    </lineage>
</organism>
<evidence type="ECO:0000313" key="3">
    <source>
        <dbReference type="Proteomes" id="UP001652445"/>
    </source>
</evidence>
<comment type="caution">
    <text evidence="2">The sequence shown here is derived from an EMBL/GenBank/DDBJ whole genome shotgun (WGS) entry which is preliminary data.</text>
</comment>
<feature type="compositionally biased region" description="Basic residues" evidence="1">
    <location>
        <begin position="129"/>
        <end position="138"/>
    </location>
</feature>
<accession>A0ABT2ULZ9</accession>
<dbReference type="Proteomes" id="UP001652445">
    <property type="component" value="Unassembled WGS sequence"/>
</dbReference>
<proteinExistence type="predicted"/>
<reference evidence="2 3" key="1">
    <citation type="submission" date="2022-09" db="EMBL/GenBank/DDBJ databases">
        <authorList>
            <person name="Han X.L."/>
            <person name="Wang Q."/>
            <person name="Lu T."/>
        </authorList>
    </citation>
    <scope>NUCLEOTIDE SEQUENCE [LARGE SCALE GENOMIC DNA]</scope>
    <source>
        <strain evidence="2 3">WQ 127069</strain>
    </source>
</reference>
<sequence length="138" mass="16480">MKLTVYFDDQLKLWVGLIEAEEHNQLKACRHLFGREPKEAEILEFIQFQMLSLLSTTTRSIDVKPRREGYTNPKRLARLAARELSQRGGSTYAQQVIQMEYEHRKVERQSRARERREELQAHKYELRTQKAKLKHRGK</sequence>
<evidence type="ECO:0000256" key="1">
    <source>
        <dbReference type="SAM" id="MobiDB-lite"/>
    </source>
</evidence>
<feature type="compositionally biased region" description="Basic and acidic residues" evidence="1">
    <location>
        <begin position="104"/>
        <end position="128"/>
    </location>
</feature>
<dbReference type="PIRSF" id="PIRSF021328">
    <property type="entry name" value="UCP021328"/>
    <property type="match status" value="1"/>
</dbReference>
<evidence type="ECO:0000313" key="2">
    <source>
        <dbReference type="EMBL" id="MCU6795680.1"/>
    </source>
</evidence>
<gene>
    <name evidence="2" type="ORF">OB236_26550</name>
</gene>
<name>A0ABT2ULZ9_9BACL</name>
<protein>
    <submittedName>
        <fullName evidence="2">YjdF family protein</fullName>
    </submittedName>
</protein>
<dbReference type="InterPro" id="IPR016787">
    <property type="entry name" value="UCP021328"/>
</dbReference>
<dbReference type="RefSeq" id="WP_262686643.1">
    <property type="nucleotide sequence ID" value="NZ_JAOQIO010000095.1"/>
</dbReference>
<keyword evidence="3" id="KW-1185">Reference proteome</keyword>